<evidence type="ECO:0000313" key="4">
    <source>
        <dbReference type="Proteomes" id="UP001054252"/>
    </source>
</evidence>
<dbReference type="CDD" id="cd05162">
    <property type="entry name" value="PWWP"/>
    <property type="match status" value="1"/>
</dbReference>
<feature type="compositionally biased region" description="Basic and acidic residues" evidence="1">
    <location>
        <begin position="253"/>
        <end position="265"/>
    </location>
</feature>
<feature type="domain" description="PWWP" evidence="2">
    <location>
        <begin position="275"/>
        <end position="336"/>
    </location>
</feature>
<gene>
    <name evidence="3" type="ORF">SLEP1_g39003</name>
</gene>
<feature type="region of interest" description="Disordered" evidence="1">
    <location>
        <begin position="487"/>
        <end position="528"/>
    </location>
</feature>
<evidence type="ECO:0000313" key="3">
    <source>
        <dbReference type="EMBL" id="GKV30153.1"/>
    </source>
</evidence>
<proteinExistence type="predicted"/>
<protein>
    <recommendedName>
        <fullName evidence="2">PWWP domain-containing protein</fullName>
    </recommendedName>
</protein>
<dbReference type="InterPro" id="IPR053063">
    <property type="entry name" value="PWWP_domain_containing_PDP"/>
</dbReference>
<dbReference type="SMART" id="SM00293">
    <property type="entry name" value="PWWP"/>
    <property type="match status" value="1"/>
</dbReference>
<accession>A0AAV5KZ66</accession>
<dbReference type="PANTHER" id="PTHR42851">
    <property type="entry name" value="ALDOLASE-RELATED"/>
    <property type="match status" value="1"/>
</dbReference>
<feature type="region of interest" description="Disordered" evidence="1">
    <location>
        <begin position="753"/>
        <end position="808"/>
    </location>
</feature>
<dbReference type="EMBL" id="BPVZ01000085">
    <property type="protein sequence ID" value="GKV30153.1"/>
    <property type="molecule type" value="Genomic_DNA"/>
</dbReference>
<reference evidence="3 4" key="1">
    <citation type="journal article" date="2021" name="Commun. Biol.">
        <title>The genome of Shorea leprosula (Dipterocarpaceae) highlights the ecological relevance of drought in aseasonal tropical rainforests.</title>
        <authorList>
            <person name="Ng K.K.S."/>
            <person name="Kobayashi M.J."/>
            <person name="Fawcett J.A."/>
            <person name="Hatakeyama M."/>
            <person name="Paape T."/>
            <person name="Ng C.H."/>
            <person name="Ang C.C."/>
            <person name="Tnah L.H."/>
            <person name="Lee C.T."/>
            <person name="Nishiyama T."/>
            <person name="Sese J."/>
            <person name="O'Brien M.J."/>
            <person name="Copetti D."/>
            <person name="Mohd Noor M.I."/>
            <person name="Ong R.C."/>
            <person name="Putra M."/>
            <person name="Sireger I.Z."/>
            <person name="Indrioko S."/>
            <person name="Kosugi Y."/>
            <person name="Izuno A."/>
            <person name="Isagi Y."/>
            <person name="Lee S.L."/>
            <person name="Shimizu K.K."/>
        </authorList>
    </citation>
    <scope>NUCLEOTIDE SEQUENCE [LARGE SCALE GENOMIC DNA]</scope>
    <source>
        <strain evidence="3">214</strain>
    </source>
</reference>
<feature type="region of interest" description="Disordered" evidence="1">
    <location>
        <begin position="563"/>
        <end position="592"/>
    </location>
</feature>
<dbReference type="Pfam" id="PF00855">
    <property type="entry name" value="PWWP"/>
    <property type="match status" value="1"/>
</dbReference>
<keyword evidence="4" id="KW-1185">Reference proteome</keyword>
<dbReference type="AlphaFoldDB" id="A0AAV5KZ66"/>
<organism evidence="3 4">
    <name type="scientific">Rubroshorea leprosula</name>
    <dbReference type="NCBI Taxonomy" id="152421"/>
    <lineage>
        <taxon>Eukaryota</taxon>
        <taxon>Viridiplantae</taxon>
        <taxon>Streptophyta</taxon>
        <taxon>Embryophyta</taxon>
        <taxon>Tracheophyta</taxon>
        <taxon>Spermatophyta</taxon>
        <taxon>Magnoliopsida</taxon>
        <taxon>eudicotyledons</taxon>
        <taxon>Gunneridae</taxon>
        <taxon>Pentapetalae</taxon>
        <taxon>rosids</taxon>
        <taxon>malvids</taxon>
        <taxon>Malvales</taxon>
        <taxon>Dipterocarpaceae</taxon>
        <taxon>Rubroshorea</taxon>
    </lineage>
</organism>
<sequence>MSVKAHQIDLNSDASLVGRENEANEVNVAETVPVVGASVDETLTGSVDGQFEVQEEMVGKGRDFERANESVDGVDGKSDLVVDVLGKRRVMECVRSGIDLLAEAGSMSEGAGDKVDGPSGGGDSLMRDNGAGRSERGRVEQDLDINVCPVVRSNSIAEDNIHVGTARDLGSLPGDFEPNSLVLGPRDSGTSTCVSKEGSFGEPENHAMEIDNQPQINKNQKWDIQSTEDVCQNDGNMANPLDLEVDLNPCTNPHDDTSGDTKSSESSDSEPDFCVSDLVWGKVRSHPWWPGQIFETSAASAKAKKYFKKDCYLIAYFGDHTFSWNEASRIKPFWSHFSNMEKQSNLGDFLYAIHCALEEVSRRIEYGLACPCITKEAYASVKTQIIVNAGIQGESSRIDGVQDRFSNATLFQPSQFIKYIKGLAQSPYYSGIGKLQFVTSQAQLLAFDRWKGYSQLPEFKILGGLLESDAEIMHSVEVKQFSRETENAFPSSKIDQVSSGDRRPESEDGSAHKRKYSGESMPSKKEKSLSDFIAERRLNIRKGKKGLGDKSGLKSIYISPGGKCESADSMSDDSVPVAKHLKGNLPDDSTPMVKHMKGNWPDDSANKLSHSKQTVTIGASILRVASQLNGSSPLFKNEDGLSQKSSAKNKDTKKPLPGKKAQGKTFSQTQNSTPDEMLSQLFLAATNPLKEYNFLTSIVSFFAEHRNSIFLESNSSEKHEQSVTVDSSWADKILQCLPEEILKADCHNQAADVLPETPNEDGVSTVELQSSVQPSANLDSEPTSTVANPEMETEKPVKPLSESSNEDSSPTALILKFTDLDSVPIVENLNKIFSRYGPLNESDTQVLKKSNRAKVVFKRPADAETAFSSAGKYSIFGPSLVSYRLKYLPSTLHKVSSGTTKRSRKKAKSGAGSST</sequence>
<evidence type="ECO:0000256" key="1">
    <source>
        <dbReference type="SAM" id="MobiDB-lite"/>
    </source>
</evidence>
<feature type="region of interest" description="Disordered" evidence="1">
    <location>
        <begin position="233"/>
        <end position="272"/>
    </location>
</feature>
<dbReference type="PROSITE" id="PS50812">
    <property type="entry name" value="PWWP"/>
    <property type="match status" value="1"/>
</dbReference>
<feature type="compositionally biased region" description="Polar residues" evidence="1">
    <location>
        <begin position="488"/>
        <end position="499"/>
    </location>
</feature>
<name>A0AAV5KZ66_9ROSI</name>
<dbReference type="PANTHER" id="PTHR42851:SF19">
    <property type="entry name" value="PWWP DOMAIN-CONTAINING PROTEIN 2-RELATED"/>
    <property type="match status" value="1"/>
</dbReference>
<feature type="region of interest" description="Disordered" evidence="1">
    <location>
        <begin position="632"/>
        <end position="672"/>
    </location>
</feature>
<dbReference type="SUPFAM" id="SSF63748">
    <property type="entry name" value="Tudor/PWWP/MBT"/>
    <property type="match status" value="1"/>
</dbReference>
<dbReference type="Proteomes" id="UP001054252">
    <property type="component" value="Unassembled WGS sequence"/>
</dbReference>
<feature type="region of interest" description="Disordered" evidence="1">
    <location>
        <begin position="167"/>
        <end position="218"/>
    </location>
</feature>
<comment type="caution">
    <text evidence="3">The sequence shown here is derived from an EMBL/GenBank/DDBJ whole genome shotgun (WGS) entry which is preliminary data.</text>
</comment>
<feature type="compositionally biased region" description="Basic and acidic residues" evidence="1">
    <location>
        <begin position="500"/>
        <end position="511"/>
    </location>
</feature>
<feature type="compositionally biased region" description="Polar residues" evidence="1">
    <location>
        <begin position="766"/>
        <end position="787"/>
    </location>
</feature>
<dbReference type="Gene3D" id="2.30.30.140">
    <property type="match status" value="1"/>
</dbReference>
<dbReference type="InterPro" id="IPR000313">
    <property type="entry name" value="PWWP_dom"/>
</dbReference>
<feature type="region of interest" description="Disordered" evidence="1">
    <location>
        <begin position="107"/>
        <end position="138"/>
    </location>
</feature>
<feature type="region of interest" description="Disordered" evidence="1">
    <location>
        <begin position="893"/>
        <end position="915"/>
    </location>
</feature>
<evidence type="ECO:0000259" key="2">
    <source>
        <dbReference type="PROSITE" id="PS50812"/>
    </source>
</evidence>